<dbReference type="Proteomes" id="UP000648182">
    <property type="component" value="Unassembled WGS sequence"/>
</dbReference>
<feature type="domain" description="Calcineurin-like phosphoesterase" evidence="6">
    <location>
        <begin position="7"/>
        <end position="242"/>
    </location>
</feature>
<dbReference type="PANTHER" id="PTHR11575:SF6">
    <property type="entry name" value="2',3'-CYCLIC-NUCLEOTIDE 2'-PHOSPHODIESTERASE_3'-NUCLEOTIDASE"/>
    <property type="match status" value="1"/>
</dbReference>
<dbReference type="Pfam" id="PF02872">
    <property type="entry name" value="5_nucleotid_C"/>
    <property type="match status" value="1"/>
</dbReference>
<dbReference type="InterPro" id="IPR008334">
    <property type="entry name" value="5'-Nucleotdase_C"/>
</dbReference>
<dbReference type="EMBL" id="JACSPV010000023">
    <property type="protein sequence ID" value="MBD8006096.1"/>
    <property type="molecule type" value="Genomic_DNA"/>
</dbReference>
<organism evidence="8 9">
    <name type="scientific">Bacillus norwichensis</name>
    <dbReference type="NCBI Taxonomy" id="2762217"/>
    <lineage>
        <taxon>Bacteria</taxon>
        <taxon>Bacillati</taxon>
        <taxon>Bacillota</taxon>
        <taxon>Bacilli</taxon>
        <taxon>Bacillales</taxon>
        <taxon>Bacillaceae</taxon>
        <taxon>Bacillus</taxon>
    </lineage>
</organism>
<comment type="caution">
    <text evidence="8">The sequence shown here is derived from an EMBL/GenBank/DDBJ whole genome shotgun (WGS) entry which is preliminary data.</text>
</comment>
<evidence type="ECO:0000259" key="7">
    <source>
        <dbReference type="Pfam" id="PF02872"/>
    </source>
</evidence>
<dbReference type="Gene3D" id="3.90.780.10">
    <property type="entry name" value="5'-Nucleotidase, C-terminal domain"/>
    <property type="match status" value="1"/>
</dbReference>
<dbReference type="PRINTS" id="PR01607">
    <property type="entry name" value="APYRASEFAMLY"/>
</dbReference>
<keyword evidence="5" id="KW-0378">Hydrolase</keyword>
<evidence type="ECO:0000313" key="8">
    <source>
        <dbReference type="EMBL" id="MBD8006096.1"/>
    </source>
</evidence>
<dbReference type="InterPro" id="IPR036907">
    <property type="entry name" value="5'-Nucleotdase_C_sf"/>
</dbReference>
<reference evidence="8 9" key="1">
    <citation type="submission" date="2020-08" db="EMBL/GenBank/DDBJ databases">
        <title>A Genomic Blueprint of the Chicken Gut Microbiome.</title>
        <authorList>
            <person name="Gilroy R."/>
            <person name="Ravi A."/>
            <person name="Getino M."/>
            <person name="Pursley I."/>
            <person name="Horton D.L."/>
            <person name="Alikhan N.-F."/>
            <person name="Baker D."/>
            <person name="Gharbi K."/>
            <person name="Hall N."/>
            <person name="Watson M."/>
            <person name="Adriaenssens E.M."/>
            <person name="Foster-Nyarko E."/>
            <person name="Jarju S."/>
            <person name="Secka A."/>
            <person name="Antonio M."/>
            <person name="Oren A."/>
            <person name="Chaudhuri R."/>
            <person name="La Ragione R.M."/>
            <person name="Hildebrand F."/>
            <person name="Pallen M.J."/>
        </authorList>
    </citation>
    <scope>NUCLEOTIDE SEQUENCE [LARGE SCALE GENOMIC DNA]</scope>
    <source>
        <strain evidence="8 9">Sa1BUA2</strain>
    </source>
</reference>
<comment type="similarity">
    <text evidence="1 5">Belongs to the 5'-nucleotidase family.</text>
</comment>
<dbReference type="InterPro" id="IPR006179">
    <property type="entry name" value="5_nucleotidase/apyrase"/>
</dbReference>
<dbReference type="SUPFAM" id="SSF56300">
    <property type="entry name" value="Metallo-dependent phosphatases"/>
    <property type="match status" value="1"/>
</dbReference>
<dbReference type="PANTHER" id="PTHR11575">
    <property type="entry name" value="5'-NUCLEOTIDASE-RELATED"/>
    <property type="match status" value="1"/>
</dbReference>
<proteinExistence type="inferred from homology"/>
<sequence>MTTTNLVILQTSDVHGNIFPIHYGTNAYTDVGLGKISTLVKEERRQHNNVLLIDNGDLIQGTPLTYNYVRSDEYKHLPNPMVAVLNEMNYDAGVFGNHEFNYGLENLKAAVKQARYPWLSANIISESDRKPYFGNPYMIKKFADDLKVAVLGLTTPYIPYWEKPENIVGLQFDDPVKTAKKWLPFLKEEEQADIVVVSYHGGFERDLDTGEPIEKITRENQGYRLCMEVPGIDVLLTGHQHRQIYGKALNEVIVLQSGSSGSFLGKAVLNLEKAGGKWKVISRSSELLSVKGVPEDLSLLDKAEIYERHTQAWLDQPIGKIEGNMLVEDAQQIRMKDNALIEFINKVQMDAAGVDISTTALFDNESSGFPTNVTMRDVVSNYIYPNTLKVVRISGEDIREALERSASYFMPYNGKAIEVSPAFTTPKPQHYNYDMWEGIEYIIDISKPEGERVVKLKYQGAPVQPDQSYDVVMSNYRAGGGGQYFMYQGKPVLKEIQIDMSELISNYFLREKTVKATVNGNWKVIYDSN</sequence>
<feature type="domain" description="5'-Nucleotidase C-terminal" evidence="7">
    <location>
        <begin position="318"/>
        <end position="486"/>
    </location>
</feature>
<evidence type="ECO:0000256" key="1">
    <source>
        <dbReference type="ARBA" id="ARBA00006654"/>
    </source>
</evidence>
<evidence type="ECO:0000256" key="3">
    <source>
        <dbReference type="ARBA" id="ARBA00022729"/>
    </source>
</evidence>
<protein>
    <submittedName>
        <fullName evidence="8">Bifunctional metallophosphatase/5'-nucleotidase</fullName>
    </submittedName>
</protein>
<dbReference type="SUPFAM" id="SSF55816">
    <property type="entry name" value="5'-nucleotidase (syn. UDP-sugar hydrolase), C-terminal domain"/>
    <property type="match status" value="1"/>
</dbReference>
<name>A0ABR8VNT4_9BACI</name>
<dbReference type="InterPro" id="IPR004843">
    <property type="entry name" value="Calcineurin-like_PHP"/>
</dbReference>
<dbReference type="InterPro" id="IPR041827">
    <property type="entry name" value="CpdB_N"/>
</dbReference>
<dbReference type="Pfam" id="PF00149">
    <property type="entry name" value="Metallophos"/>
    <property type="match status" value="1"/>
</dbReference>
<evidence type="ECO:0000259" key="6">
    <source>
        <dbReference type="Pfam" id="PF00149"/>
    </source>
</evidence>
<dbReference type="RefSeq" id="WP_191813625.1">
    <property type="nucleotide sequence ID" value="NZ_JACSPV010000023.1"/>
</dbReference>
<evidence type="ECO:0000256" key="4">
    <source>
        <dbReference type="ARBA" id="ARBA00022741"/>
    </source>
</evidence>
<gene>
    <name evidence="8" type="ORF">H9631_13525</name>
</gene>
<keyword evidence="3" id="KW-0732">Signal</keyword>
<keyword evidence="2" id="KW-0479">Metal-binding</keyword>
<keyword evidence="4 5" id="KW-0547">Nucleotide-binding</keyword>
<dbReference type="Gene3D" id="3.60.21.10">
    <property type="match status" value="1"/>
</dbReference>
<keyword evidence="9" id="KW-1185">Reference proteome</keyword>
<accession>A0ABR8VNT4</accession>
<evidence type="ECO:0000313" key="9">
    <source>
        <dbReference type="Proteomes" id="UP000648182"/>
    </source>
</evidence>
<evidence type="ECO:0000256" key="5">
    <source>
        <dbReference type="RuleBase" id="RU362119"/>
    </source>
</evidence>
<dbReference type="CDD" id="cd07410">
    <property type="entry name" value="MPP_CpdB_N"/>
    <property type="match status" value="1"/>
</dbReference>
<dbReference type="InterPro" id="IPR029052">
    <property type="entry name" value="Metallo-depent_PP-like"/>
</dbReference>
<evidence type="ECO:0000256" key="2">
    <source>
        <dbReference type="ARBA" id="ARBA00022723"/>
    </source>
</evidence>